<dbReference type="AlphaFoldDB" id="A0A4R6YRU8"/>
<reference evidence="4 5" key="1">
    <citation type="submission" date="2019-03" db="EMBL/GenBank/DDBJ databases">
        <title>Genomic Encyclopedia of Type Strains, Phase IV (KMG-IV): sequencing the most valuable type-strain genomes for metagenomic binning, comparative biology and taxonomic classification.</title>
        <authorList>
            <person name="Goeker M."/>
        </authorList>
    </citation>
    <scope>NUCLEOTIDE SEQUENCE [LARGE SCALE GENOMIC DNA]</scope>
    <source>
        <strain evidence="4 5">DSM 21667</strain>
    </source>
</reference>
<dbReference type="InterPro" id="IPR009081">
    <property type="entry name" value="PP-bd_ACP"/>
</dbReference>
<keyword evidence="1" id="KW-0596">Phosphopantetheine</keyword>
<keyword evidence="2" id="KW-0597">Phosphoprotein</keyword>
<name>A0A4R6YRU8_9GAMM</name>
<dbReference type="Gene3D" id="1.10.1200.10">
    <property type="entry name" value="ACP-like"/>
    <property type="match status" value="1"/>
</dbReference>
<dbReference type="SMART" id="SM00823">
    <property type="entry name" value="PKS_PP"/>
    <property type="match status" value="1"/>
</dbReference>
<evidence type="ECO:0000313" key="5">
    <source>
        <dbReference type="Proteomes" id="UP000295293"/>
    </source>
</evidence>
<protein>
    <submittedName>
        <fullName evidence="4">Phosphopantetheine binding protein</fullName>
    </submittedName>
</protein>
<evidence type="ECO:0000256" key="1">
    <source>
        <dbReference type="ARBA" id="ARBA00022450"/>
    </source>
</evidence>
<keyword evidence="5" id="KW-1185">Reference proteome</keyword>
<dbReference type="InterPro" id="IPR020806">
    <property type="entry name" value="PKS_PP-bd"/>
</dbReference>
<dbReference type="RefSeq" id="WP_133820063.1">
    <property type="nucleotide sequence ID" value="NZ_SNZH01000012.1"/>
</dbReference>
<sequence>MGISNREQFLQSALAELLQIDRHELSPTTPFAELGLDSLLGLRFTREIQDHLQAEVELEWLFDNPSIRQLAEFLDGKFGVADMQSRQTA</sequence>
<dbReference type="Pfam" id="PF00550">
    <property type="entry name" value="PP-binding"/>
    <property type="match status" value="1"/>
</dbReference>
<comment type="caution">
    <text evidence="4">The sequence shown here is derived from an EMBL/GenBank/DDBJ whole genome shotgun (WGS) entry which is preliminary data.</text>
</comment>
<dbReference type="SUPFAM" id="SSF47336">
    <property type="entry name" value="ACP-like"/>
    <property type="match status" value="1"/>
</dbReference>
<evidence type="ECO:0000256" key="2">
    <source>
        <dbReference type="ARBA" id="ARBA00022553"/>
    </source>
</evidence>
<gene>
    <name evidence="4" type="ORF">DFR29_1122</name>
</gene>
<evidence type="ECO:0000259" key="3">
    <source>
        <dbReference type="PROSITE" id="PS50075"/>
    </source>
</evidence>
<dbReference type="PROSITE" id="PS50075">
    <property type="entry name" value="CARRIER"/>
    <property type="match status" value="1"/>
</dbReference>
<proteinExistence type="predicted"/>
<dbReference type="EMBL" id="SNZH01000012">
    <property type="protein sequence ID" value="TDR40688.1"/>
    <property type="molecule type" value="Genomic_DNA"/>
</dbReference>
<accession>A0A4R6YRU8</accession>
<evidence type="ECO:0000313" key="4">
    <source>
        <dbReference type="EMBL" id="TDR40688.1"/>
    </source>
</evidence>
<dbReference type="Proteomes" id="UP000295293">
    <property type="component" value="Unassembled WGS sequence"/>
</dbReference>
<dbReference type="OrthoDB" id="9023404at2"/>
<feature type="domain" description="Carrier" evidence="3">
    <location>
        <begin position="1"/>
        <end position="78"/>
    </location>
</feature>
<dbReference type="SMART" id="SM01294">
    <property type="entry name" value="PKS_PP_betabranch"/>
    <property type="match status" value="1"/>
</dbReference>
<organism evidence="4 5">
    <name type="scientific">Tahibacter aquaticus</name>
    <dbReference type="NCBI Taxonomy" id="520092"/>
    <lineage>
        <taxon>Bacteria</taxon>
        <taxon>Pseudomonadati</taxon>
        <taxon>Pseudomonadota</taxon>
        <taxon>Gammaproteobacteria</taxon>
        <taxon>Lysobacterales</taxon>
        <taxon>Rhodanobacteraceae</taxon>
        <taxon>Tahibacter</taxon>
    </lineage>
</organism>
<dbReference type="InterPro" id="IPR036736">
    <property type="entry name" value="ACP-like_sf"/>
</dbReference>
<dbReference type="GO" id="GO:0031177">
    <property type="term" value="F:phosphopantetheine binding"/>
    <property type="evidence" value="ECO:0007669"/>
    <property type="project" value="InterPro"/>
</dbReference>